<evidence type="ECO:0000313" key="3">
    <source>
        <dbReference type="Proteomes" id="UP000248598"/>
    </source>
</evidence>
<keyword evidence="1" id="KW-0732">Signal</keyword>
<reference evidence="2 3" key="1">
    <citation type="submission" date="2018-06" db="EMBL/GenBank/DDBJ databases">
        <authorList>
            <consortium name="Pathogen Informatics"/>
            <person name="Doyle S."/>
        </authorList>
    </citation>
    <scope>NUCLEOTIDE SEQUENCE [LARGE SCALE GENOMIC DNA]</scope>
    <source>
        <strain evidence="2 3">NCTC10529</strain>
    </source>
</reference>
<accession>A0AAX2J5B9</accession>
<dbReference type="AlphaFoldDB" id="A0AAX2J5B9"/>
<sequence length="78" mass="8458">MKKALTFIALMGLTAGALAAPIVDGTYEYQEGNNNGILLIKKGIGDNYRILVEAVAAYNGTFNSSSFDHRNMKLKMVC</sequence>
<feature type="chain" id="PRO_5043802500" evidence="1">
    <location>
        <begin position="20"/>
        <end position="78"/>
    </location>
</feature>
<protein>
    <submittedName>
        <fullName evidence="2">Uncharacterized protein</fullName>
    </submittedName>
</protein>
<proteinExistence type="predicted"/>
<dbReference type="GeneID" id="93262539"/>
<name>A0AAX2J5B9_KINKI</name>
<feature type="signal peptide" evidence="1">
    <location>
        <begin position="1"/>
        <end position="19"/>
    </location>
</feature>
<organism evidence="2 3">
    <name type="scientific">Kingella kingae</name>
    <dbReference type="NCBI Taxonomy" id="504"/>
    <lineage>
        <taxon>Bacteria</taxon>
        <taxon>Pseudomonadati</taxon>
        <taxon>Pseudomonadota</taxon>
        <taxon>Betaproteobacteria</taxon>
        <taxon>Neisseriales</taxon>
        <taxon>Neisseriaceae</taxon>
        <taxon>Kingella</taxon>
    </lineage>
</organism>
<gene>
    <name evidence="2" type="ORF">NCTC10529_01252</name>
</gene>
<evidence type="ECO:0000313" key="2">
    <source>
        <dbReference type="EMBL" id="SQH25057.1"/>
    </source>
</evidence>
<dbReference type="RefSeq" id="WP_003785967.1">
    <property type="nucleotide sequence ID" value="NZ_CP091518.1"/>
</dbReference>
<dbReference type="Proteomes" id="UP000248598">
    <property type="component" value="Chromosome 1"/>
</dbReference>
<dbReference type="EMBL" id="LS483426">
    <property type="protein sequence ID" value="SQH25057.1"/>
    <property type="molecule type" value="Genomic_DNA"/>
</dbReference>
<evidence type="ECO:0000256" key="1">
    <source>
        <dbReference type="SAM" id="SignalP"/>
    </source>
</evidence>